<evidence type="ECO:0000259" key="2">
    <source>
        <dbReference type="Pfam" id="PF23639"/>
    </source>
</evidence>
<accession>A0ABV3LB78</accession>
<dbReference type="Gene3D" id="3.40.1360.10">
    <property type="match status" value="1"/>
</dbReference>
<dbReference type="Pfam" id="PF13362">
    <property type="entry name" value="Toprim_3"/>
    <property type="match status" value="1"/>
</dbReference>
<proteinExistence type="predicted"/>
<gene>
    <name evidence="3" type="ORF">AB0T83_18830</name>
</gene>
<feature type="domain" description="Toprim" evidence="1">
    <location>
        <begin position="163"/>
        <end position="254"/>
    </location>
</feature>
<organism evidence="3 4">
    <name type="scientific">Meridianimarinicoccus marinus</name>
    <dbReference type="NCBI Taxonomy" id="3231483"/>
    <lineage>
        <taxon>Bacteria</taxon>
        <taxon>Pseudomonadati</taxon>
        <taxon>Pseudomonadota</taxon>
        <taxon>Alphaproteobacteria</taxon>
        <taxon>Rhodobacterales</taxon>
        <taxon>Paracoccaceae</taxon>
        <taxon>Meridianimarinicoccus</taxon>
    </lineage>
</organism>
<name>A0ABV3LB78_9RHOB</name>
<sequence>MTLADGRGGNLVLHCKKCDCAFLDILAAAGLLSGDYTPPDRATIAQREAVRRAETEKRARQAERCWLESQTITGTLAETYLRGRGINCPLPQTLRFHPECWHGPTAKRLPALVALVEGGNGIAVHRTYLRADGSSKAGVDPAKMMLGTTAGGAVRLTQGPGPLVVAEGVETALSLVSGLLRAPATAWAALSTSGVRSLRLPVNPGKLTIAPDGDAAGREAANALAAYAHAMGWRVATLPAPDGRDWNDVLTMKGEVA</sequence>
<dbReference type="Pfam" id="PF23639">
    <property type="entry name" value="DUF7146"/>
    <property type="match status" value="1"/>
</dbReference>
<dbReference type="Proteomes" id="UP001553161">
    <property type="component" value="Unassembled WGS sequence"/>
</dbReference>
<protein>
    <submittedName>
        <fullName evidence="3">Toprim domain-containing protein</fullName>
    </submittedName>
</protein>
<comment type="caution">
    <text evidence="3">The sequence shown here is derived from an EMBL/GenBank/DDBJ whole genome shotgun (WGS) entry which is preliminary data.</text>
</comment>
<evidence type="ECO:0000313" key="3">
    <source>
        <dbReference type="EMBL" id="MEV8468815.1"/>
    </source>
</evidence>
<dbReference type="EMBL" id="JBFBVU010000042">
    <property type="protein sequence ID" value="MEV8468815.1"/>
    <property type="molecule type" value="Genomic_DNA"/>
</dbReference>
<dbReference type="InterPro" id="IPR006171">
    <property type="entry name" value="TOPRIM_dom"/>
</dbReference>
<reference evidence="3 4" key="1">
    <citation type="submission" date="2024-07" db="EMBL/GenBank/DDBJ databases">
        <authorList>
            <person name="Kang M."/>
        </authorList>
    </citation>
    <scope>NUCLEOTIDE SEQUENCE [LARGE SCALE GENOMIC DNA]</scope>
    <source>
        <strain evidence="3 4">DFM31</strain>
    </source>
</reference>
<feature type="domain" description="DUF7146" evidence="2">
    <location>
        <begin position="56"/>
        <end position="156"/>
    </location>
</feature>
<dbReference type="RefSeq" id="WP_366194770.1">
    <property type="nucleotide sequence ID" value="NZ_JBFBVU010000042.1"/>
</dbReference>
<evidence type="ECO:0000259" key="1">
    <source>
        <dbReference type="Pfam" id="PF13362"/>
    </source>
</evidence>
<dbReference type="InterPro" id="IPR055570">
    <property type="entry name" value="DUF7146"/>
</dbReference>
<dbReference type="SUPFAM" id="SSF56731">
    <property type="entry name" value="DNA primase core"/>
    <property type="match status" value="1"/>
</dbReference>
<keyword evidence="4" id="KW-1185">Reference proteome</keyword>
<evidence type="ECO:0000313" key="4">
    <source>
        <dbReference type="Proteomes" id="UP001553161"/>
    </source>
</evidence>